<comment type="caution">
    <text evidence="2">The sequence shown here is derived from an EMBL/GenBank/DDBJ whole genome shotgun (WGS) entry which is preliminary data.</text>
</comment>
<protein>
    <recommendedName>
        <fullName evidence="1">Lipoprotein LPP20-like domain-containing protein</fullName>
    </recommendedName>
</protein>
<proteinExistence type="predicted"/>
<accession>A0A4P9VSC3</accession>
<dbReference type="Pfam" id="PF02169">
    <property type="entry name" value="LPP20"/>
    <property type="match status" value="1"/>
</dbReference>
<dbReference type="Gene3D" id="3.10.28.20">
    <property type="entry name" value="Acetamidase/Formamidase-like domains"/>
    <property type="match status" value="1"/>
</dbReference>
<keyword evidence="3" id="KW-1185">Reference proteome</keyword>
<organism evidence="2 3">
    <name type="scientific">Zooshikella ganghwensis</name>
    <dbReference type="NCBI Taxonomy" id="202772"/>
    <lineage>
        <taxon>Bacteria</taxon>
        <taxon>Pseudomonadati</taxon>
        <taxon>Pseudomonadota</taxon>
        <taxon>Gammaproteobacteria</taxon>
        <taxon>Oceanospirillales</taxon>
        <taxon>Zooshikellaceae</taxon>
        <taxon>Zooshikella</taxon>
    </lineage>
</organism>
<dbReference type="PROSITE" id="PS51257">
    <property type="entry name" value="PROKAR_LIPOPROTEIN"/>
    <property type="match status" value="1"/>
</dbReference>
<evidence type="ECO:0000313" key="3">
    <source>
        <dbReference type="Proteomes" id="UP000257039"/>
    </source>
</evidence>
<sequence>MVKINDNFRLFTIFFYIFILSGCVASPKRPDWLTLQPKDYPEKQYVIAVGEADTQHLADSRALANLAKFFEVNIADVSSDFSQTSMLGSANDKRFANEQKFTRQVNTETKQVLEGVRVVERYKSQDGRYYSLAVLKKSPLARRLRKSILAADRNTNNALVYAQQQATNPLVALATLEKARHYQLKREADNQRLSVLTGRGITSKINSVTIQQQIQQGLSSLRFAVDADKKQDFDLLTSVVSGAGISISDQTNYSVELNVDKAPVSYRQGWYWLRGSAELVIYHDDNGLAKKRWPFKVSSQDESLLEQRLNDHLVKVLPAYFYSILTTEVNR</sequence>
<evidence type="ECO:0000259" key="1">
    <source>
        <dbReference type="Pfam" id="PF02169"/>
    </source>
</evidence>
<gene>
    <name evidence="2" type="ORF">B9G39_20045</name>
</gene>
<dbReference type="Proteomes" id="UP000257039">
    <property type="component" value="Unassembled WGS sequence"/>
</dbReference>
<name>A0A4P9VSC3_9GAMM</name>
<evidence type="ECO:0000313" key="2">
    <source>
        <dbReference type="EMBL" id="RDH45557.1"/>
    </source>
</evidence>
<feature type="domain" description="Lipoprotein LPP20-like" evidence="1">
    <location>
        <begin position="30"/>
        <end position="135"/>
    </location>
</feature>
<dbReference type="InterPro" id="IPR024952">
    <property type="entry name" value="LPP20-like_dom"/>
</dbReference>
<dbReference type="EMBL" id="NDXW01000001">
    <property type="protein sequence ID" value="RDH45557.1"/>
    <property type="molecule type" value="Genomic_DNA"/>
</dbReference>
<dbReference type="AlphaFoldDB" id="A0A4P9VSC3"/>
<reference evidence="2 3" key="1">
    <citation type="submission" date="2017-04" db="EMBL/GenBank/DDBJ databases">
        <title>Draft genome sequence of Zooshikella ganghwensis VG4 isolated from Red Sea sediments.</title>
        <authorList>
            <person name="Rehman Z."/>
            <person name="Alam I."/>
            <person name="Kamau A."/>
            <person name="Bajic V."/>
            <person name="Leiknes T."/>
        </authorList>
    </citation>
    <scope>NUCLEOTIDE SEQUENCE [LARGE SCALE GENOMIC DNA]</scope>
    <source>
        <strain evidence="2 3">VG4</strain>
    </source>
</reference>